<name>A0A1D9P2N1_9FIRM</name>
<evidence type="ECO:0000313" key="4">
    <source>
        <dbReference type="Proteomes" id="UP000179284"/>
    </source>
</evidence>
<proteinExistence type="predicted"/>
<protein>
    <recommendedName>
        <fullName evidence="5">Lipoprotein</fullName>
    </recommendedName>
</protein>
<dbReference type="Proteomes" id="UP000179284">
    <property type="component" value="Chromosome I"/>
</dbReference>
<evidence type="ECO:0000256" key="1">
    <source>
        <dbReference type="SAM" id="MobiDB-lite"/>
    </source>
</evidence>
<feature type="compositionally biased region" description="Polar residues" evidence="1">
    <location>
        <begin position="25"/>
        <end position="35"/>
    </location>
</feature>
<evidence type="ECO:0008006" key="5">
    <source>
        <dbReference type="Google" id="ProtNLM"/>
    </source>
</evidence>
<gene>
    <name evidence="3" type="ORF">bhn_I1787</name>
</gene>
<dbReference type="EMBL" id="CP017831">
    <property type="protein sequence ID" value="AOZ96820.1"/>
    <property type="molecule type" value="Genomic_DNA"/>
</dbReference>
<dbReference type="OrthoDB" id="2005616at2"/>
<accession>A0A1D9P2N1</accession>
<dbReference type="AlphaFoldDB" id="A0A1D9P2N1"/>
<organism evidence="3 4">
    <name type="scientific">Butyrivibrio hungatei</name>
    <dbReference type="NCBI Taxonomy" id="185008"/>
    <lineage>
        <taxon>Bacteria</taxon>
        <taxon>Bacillati</taxon>
        <taxon>Bacillota</taxon>
        <taxon>Clostridia</taxon>
        <taxon>Lachnospirales</taxon>
        <taxon>Lachnospiraceae</taxon>
        <taxon>Butyrivibrio</taxon>
    </lineage>
</organism>
<evidence type="ECO:0000256" key="2">
    <source>
        <dbReference type="SAM" id="SignalP"/>
    </source>
</evidence>
<keyword evidence="2" id="KW-0732">Signal</keyword>
<feature type="signal peptide" evidence="2">
    <location>
        <begin position="1"/>
        <end position="22"/>
    </location>
</feature>
<dbReference type="RefSeq" id="WP_071176482.1">
    <property type="nucleotide sequence ID" value="NZ_CP017831.1"/>
</dbReference>
<dbReference type="KEGG" id="bhu:bhn_I1787"/>
<evidence type="ECO:0000313" key="3">
    <source>
        <dbReference type="EMBL" id="AOZ96820.1"/>
    </source>
</evidence>
<sequence>MKKKLITLILTMTMGLSVVACAKTESTGSNNNDSEVFSEAESFETISEDNGSNETEGNEEGGARVIDADDNMLETTVENPNEGISFSILDDGKTVLEKLGDPASETESGDFFTNTYYSSAEVTYSKDGDKVEIIEFKSYSDAWKTSKGITIGSTYDEIVNAYGEPSTESKEGEHCLNYFYEDGFSISFTLNDNNEVTYFVMVLGRG</sequence>
<feature type="region of interest" description="Disordered" evidence="1">
    <location>
        <begin position="25"/>
        <end position="62"/>
    </location>
</feature>
<feature type="chain" id="PRO_5009444037" description="Lipoprotein" evidence="2">
    <location>
        <begin position="23"/>
        <end position="206"/>
    </location>
</feature>
<dbReference type="PROSITE" id="PS51257">
    <property type="entry name" value="PROKAR_LIPOPROTEIN"/>
    <property type="match status" value="1"/>
</dbReference>
<reference evidence="4" key="1">
    <citation type="submission" date="2016-10" db="EMBL/GenBank/DDBJ databases">
        <title>The complete genome sequence of the rumen bacterium Butyrivibrio hungatei MB2003.</title>
        <authorList>
            <person name="Palevich N."/>
            <person name="Kelly W.J."/>
            <person name="Leahy S.C."/>
            <person name="Altermann E."/>
            <person name="Rakonjac J."/>
            <person name="Attwood G.T."/>
        </authorList>
    </citation>
    <scope>NUCLEOTIDE SEQUENCE [LARGE SCALE GENOMIC DNA]</scope>
    <source>
        <strain evidence="4">MB2003</strain>
    </source>
</reference>
<keyword evidence="4" id="KW-1185">Reference proteome</keyword>